<organism evidence="2 3">
    <name type="scientific">Dibothriocephalus latus</name>
    <name type="common">Fish tapeworm</name>
    <name type="synonym">Diphyllobothrium latum</name>
    <dbReference type="NCBI Taxonomy" id="60516"/>
    <lineage>
        <taxon>Eukaryota</taxon>
        <taxon>Metazoa</taxon>
        <taxon>Spiralia</taxon>
        <taxon>Lophotrochozoa</taxon>
        <taxon>Platyhelminthes</taxon>
        <taxon>Cestoda</taxon>
        <taxon>Eucestoda</taxon>
        <taxon>Diphyllobothriidea</taxon>
        <taxon>Diphyllobothriidae</taxon>
        <taxon>Dibothriocephalus</taxon>
    </lineage>
</organism>
<gene>
    <name evidence="2" type="ORF">DILT_LOCUS6851</name>
</gene>
<dbReference type="AlphaFoldDB" id="A0A3P7LC90"/>
<feature type="region of interest" description="Disordered" evidence="1">
    <location>
        <begin position="156"/>
        <end position="182"/>
    </location>
</feature>
<sequence length="182" mass="21417">MRQEFALLRQLVEKMRKDNSDFRQIYQHNSDWNRKREETKSADLSLILTNWSKLRLLLLITPAAHWLAENVLLTVGGRSPKKLIRHIQGVHEVWWKLLACRSEAVRQHPHLRNVDEEVLRNTVIEWFHGSRDRYGRVRGKRKDVVQGGALDFLNSEDTEPAEYEAGSSHYEHPFITEPNSEQ</sequence>
<proteinExistence type="predicted"/>
<dbReference type="Proteomes" id="UP000281553">
    <property type="component" value="Unassembled WGS sequence"/>
</dbReference>
<dbReference type="OrthoDB" id="6317909at2759"/>
<evidence type="ECO:0000256" key="1">
    <source>
        <dbReference type="SAM" id="MobiDB-lite"/>
    </source>
</evidence>
<evidence type="ECO:0000313" key="2">
    <source>
        <dbReference type="EMBL" id="VDN11020.1"/>
    </source>
</evidence>
<reference evidence="2 3" key="1">
    <citation type="submission" date="2018-11" db="EMBL/GenBank/DDBJ databases">
        <authorList>
            <consortium name="Pathogen Informatics"/>
        </authorList>
    </citation>
    <scope>NUCLEOTIDE SEQUENCE [LARGE SCALE GENOMIC DNA]</scope>
</reference>
<dbReference type="EMBL" id="UYRU01050497">
    <property type="protein sequence ID" value="VDN11020.1"/>
    <property type="molecule type" value="Genomic_DNA"/>
</dbReference>
<name>A0A3P7LC90_DIBLA</name>
<evidence type="ECO:0000313" key="3">
    <source>
        <dbReference type="Proteomes" id="UP000281553"/>
    </source>
</evidence>
<keyword evidence="3" id="KW-1185">Reference proteome</keyword>
<protein>
    <submittedName>
        <fullName evidence="2">Uncharacterized protein</fullName>
    </submittedName>
</protein>
<accession>A0A3P7LC90</accession>